<evidence type="ECO:0000256" key="1">
    <source>
        <dbReference type="SAM" id="MobiDB-lite"/>
    </source>
</evidence>
<dbReference type="Pfam" id="PF11239">
    <property type="entry name" value="DUF3040"/>
    <property type="match status" value="1"/>
</dbReference>
<dbReference type="Proteomes" id="UP000006465">
    <property type="component" value="Chromosome"/>
</dbReference>
<reference evidence="3 4" key="1">
    <citation type="journal article" date="2013" name="J. Biotechnol.">
        <title>Genome sequence of Corynebacterium pseudotuberculosis biovar equi strain 258 and prediction of antigenic targets to improve biotechnological vaccine production.</title>
        <authorList>
            <person name="Soares S.C."/>
            <person name="Trost E."/>
            <person name="Ramos R.T."/>
            <person name="Carneiro A.R."/>
            <person name="Santos A.R."/>
            <person name="Pinto A.C."/>
            <person name="Barbosa E."/>
            <person name="Aburjaile F."/>
            <person name="Ali A."/>
            <person name="Diniz C.A."/>
            <person name="Hassan S.S."/>
            <person name="Fiaux K."/>
            <person name="Guimaraes L.C."/>
            <person name="Bakhtiar S.M."/>
            <person name="Pereira U."/>
            <person name="Almeida S.S."/>
            <person name="Abreu V.A."/>
            <person name="Rocha F.S."/>
            <person name="Dorella F.A."/>
            <person name="Miyoshi A."/>
            <person name="Silva A."/>
            <person name="Azevedo V."/>
            <person name="Tauch A."/>
        </authorList>
    </citation>
    <scope>NUCLEOTIDE SEQUENCE [LARGE SCALE GENOMIC DNA]</scope>
    <source>
        <strain evidence="3 4">258</strain>
    </source>
</reference>
<accession>A0AAU8Q324</accession>
<dbReference type="RefSeq" id="WP_014367328.1">
    <property type="nucleotide sequence ID" value="NC_017945.3"/>
</dbReference>
<feature type="compositionally biased region" description="Basic and acidic residues" evidence="1">
    <location>
        <begin position="120"/>
        <end position="131"/>
    </location>
</feature>
<feature type="transmembrane region" description="Helical" evidence="2">
    <location>
        <begin position="67"/>
        <end position="88"/>
    </location>
</feature>
<protein>
    <submittedName>
        <fullName evidence="3">DUF3040 domain-containing protein</fullName>
    </submittedName>
</protein>
<evidence type="ECO:0000313" key="3">
    <source>
        <dbReference type="EMBL" id="AFK17054.1"/>
    </source>
</evidence>
<name>A0AAU8Q324_CORPS</name>
<feature type="transmembrane region" description="Helical" evidence="2">
    <location>
        <begin position="41"/>
        <end position="61"/>
    </location>
</feature>
<keyword evidence="2" id="KW-0812">Transmembrane</keyword>
<keyword evidence="2" id="KW-0472">Membrane</keyword>
<dbReference type="AlphaFoldDB" id="A0AAU8Q324"/>
<dbReference type="InterPro" id="IPR021401">
    <property type="entry name" value="DUF3040"/>
</dbReference>
<gene>
    <name evidence="3" type="ORF">CP258_07260</name>
</gene>
<sequence length="131" mass="14063">MSLSEQEQRALREIERSLLAEDPKFGASVRDAGLVPSGGMVTLRGIAIIVIGLVMLVGGVALSQQTLLFVILAIAGFIVMLGGAIWMLRAPSYGKASAFGAARSSGKANRNPRSDGIGNRMEENFRRRFEQ</sequence>
<keyword evidence="2" id="KW-1133">Transmembrane helix</keyword>
<dbReference type="KEGG" id="coe:CP258_07260"/>
<evidence type="ECO:0000256" key="2">
    <source>
        <dbReference type="SAM" id="Phobius"/>
    </source>
</evidence>
<feature type="region of interest" description="Disordered" evidence="1">
    <location>
        <begin position="103"/>
        <end position="131"/>
    </location>
</feature>
<organism evidence="3 4">
    <name type="scientific">Corynebacterium pseudotuberculosis 258</name>
    <dbReference type="NCBI Taxonomy" id="1168865"/>
    <lineage>
        <taxon>Bacteria</taxon>
        <taxon>Bacillati</taxon>
        <taxon>Actinomycetota</taxon>
        <taxon>Actinomycetes</taxon>
        <taxon>Mycobacteriales</taxon>
        <taxon>Corynebacteriaceae</taxon>
        <taxon>Corynebacterium</taxon>
    </lineage>
</organism>
<proteinExistence type="predicted"/>
<dbReference type="EMBL" id="CP003540">
    <property type="protein sequence ID" value="AFK17054.1"/>
    <property type="molecule type" value="Genomic_DNA"/>
</dbReference>
<evidence type="ECO:0000313" key="4">
    <source>
        <dbReference type="Proteomes" id="UP000006465"/>
    </source>
</evidence>